<keyword evidence="1" id="KW-0547">Nucleotide-binding</keyword>
<dbReference type="InterPro" id="IPR050534">
    <property type="entry name" value="Coronavir_polyprotein_1ab"/>
</dbReference>
<reference evidence="5" key="1">
    <citation type="submission" date="2022-05" db="EMBL/GenBank/DDBJ databases">
        <authorList>
            <person name="Park J.-S."/>
        </authorList>
    </citation>
    <scope>NUCLEOTIDE SEQUENCE</scope>
    <source>
        <strain evidence="5">2012CJ41-6</strain>
    </source>
</reference>
<evidence type="ECO:0000313" key="5">
    <source>
        <dbReference type="EMBL" id="MCL6284269.1"/>
    </source>
</evidence>
<dbReference type="CDD" id="cd17933">
    <property type="entry name" value="DEXSc_RecD-like"/>
    <property type="match status" value="1"/>
</dbReference>
<organism evidence="5 6">
    <name type="scientific">Ruegeria spongiae</name>
    <dbReference type="NCBI Taxonomy" id="2942209"/>
    <lineage>
        <taxon>Bacteria</taxon>
        <taxon>Pseudomonadati</taxon>
        <taxon>Pseudomonadota</taxon>
        <taxon>Alphaproteobacteria</taxon>
        <taxon>Rhodobacterales</taxon>
        <taxon>Roseobacteraceae</taxon>
        <taxon>Ruegeria</taxon>
    </lineage>
</organism>
<dbReference type="PANTHER" id="PTHR43788:SF6">
    <property type="entry name" value="DNA HELICASE B"/>
    <property type="match status" value="1"/>
</dbReference>
<evidence type="ECO:0000259" key="3">
    <source>
        <dbReference type="Pfam" id="PF13538"/>
    </source>
</evidence>
<dbReference type="InterPro" id="IPR029493">
    <property type="entry name" value="RecD2-like_HHH"/>
</dbReference>
<dbReference type="InterPro" id="IPR027417">
    <property type="entry name" value="P-loop_NTPase"/>
</dbReference>
<dbReference type="CDD" id="cd18809">
    <property type="entry name" value="SF1_C_RecD"/>
    <property type="match status" value="1"/>
</dbReference>
<comment type="caution">
    <text evidence="5">The sequence shown here is derived from an EMBL/GenBank/DDBJ whole genome shotgun (WGS) entry which is preliminary data.</text>
</comment>
<feature type="domain" description="UvrD-like helicase C-terminal" evidence="3">
    <location>
        <begin position="560"/>
        <end position="609"/>
    </location>
</feature>
<dbReference type="Pfam" id="PF13538">
    <property type="entry name" value="UvrD_C_2"/>
    <property type="match status" value="1"/>
</dbReference>
<dbReference type="Gene3D" id="3.40.50.300">
    <property type="entry name" value="P-loop containing nucleotide triphosphate hydrolases"/>
    <property type="match status" value="2"/>
</dbReference>
<evidence type="ECO:0000256" key="2">
    <source>
        <dbReference type="ARBA" id="ARBA00022840"/>
    </source>
</evidence>
<keyword evidence="2" id="KW-0067">ATP-binding</keyword>
<dbReference type="Pfam" id="PF14490">
    <property type="entry name" value="HHH_RecD2"/>
    <property type="match status" value="1"/>
</dbReference>
<dbReference type="Gene3D" id="2.30.30.940">
    <property type="match status" value="1"/>
</dbReference>
<feature type="domain" description="ATP-dependent RecD2 DNA helicase-like helix-hairpin-helix" evidence="4">
    <location>
        <begin position="90"/>
        <end position="171"/>
    </location>
</feature>
<keyword evidence="6" id="KW-1185">Reference proteome</keyword>
<proteinExistence type="predicted"/>
<dbReference type="InterPro" id="IPR027785">
    <property type="entry name" value="UvrD-like_helicase_C"/>
</dbReference>
<dbReference type="Proteomes" id="UP001203880">
    <property type="component" value="Unassembled WGS sequence"/>
</dbReference>
<dbReference type="RefSeq" id="WP_249710276.1">
    <property type="nucleotide sequence ID" value="NZ_JAMFMB010000014.1"/>
</dbReference>
<dbReference type="Gene3D" id="1.10.10.2220">
    <property type="match status" value="1"/>
</dbReference>
<evidence type="ECO:0000313" key="6">
    <source>
        <dbReference type="Proteomes" id="UP001203880"/>
    </source>
</evidence>
<gene>
    <name evidence="5" type="ORF">M3P21_12100</name>
</gene>
<dbReference type="EMBL" id="JAMFMB010000014">
    <property type="protein sequence ID" value="MCL6284269.1"/>
    <property type="molecule type" value="Genomic_DNA"/>
</dbReference>
<evidence type="ECO:0000256" key="1">
    <source>
        <dbReference type="ARBA" id="ARBA00022741"/>
    </source>
</evidence>
<evidence type="ECO:0000259" key="4">
    <source>
        <dbReference type="Pfam" id="PF14490"/>
    </source>
</evidence>
<accession>A0ABT0Q5U2</accession>
<name>A0ABT0Q5U2_9RHOB</name>
<dbReference type="SUPFAM" id="SSF52540">
    <property type="entry name" value="P-loop containing nucleoside triphosphate hydrolases"/>
    <property type="match status" value="2"/>
</dbReference>
<sequence>MDADTETKRGFGFGGSSSEQIRNLNYATFLREDPDFVGIGSARAGKLVKAFGLDLHAAIISKDKRLNGLLPLEVAAVLCSIYPQKLEQASLALYLDEIGISRWVGRIIVRAWGSRGVEALRENPYLLVSWLSWPKVDELGLAMGVKGNDTRRLTAAVEAVLYTRLERGHTWTPENTLKARLRTLLRSDELIEEALDASVEHMGAILIAGGYQPIGAGVMERVLARRALRLSQAQGDLFRAEVGSNVVDGILKPIERAQGFPFTSPQRRAIETAINHPFCQLGGYAGSGKTSVLKGVCNVAVANGRTVHLMALAGRAAKRITEATGFPASTIYKFIKDHQGTELNSSHMIVIDEASMVDLSDMYRVIRASGDAQIVLTGDPAQLPPIGFGTPFNDLMRDDEIRSVTLDRVHRQSASSGIPTIAEGVRDGITPNLLGFTGTGEGVTFFDAAPEDAPEIIKNIGRQFVQAGTERDDIQIICPVKKHAGGVIELNNYFSDLKPGRPTMLNRPDIRVGDPIVYLKTDLERGLRNGSLGRLLEPELAEFDGEEVDLTWSDADNIDLAYCLTVHKSQGSQWRRVIVPIFNLSKSKFVDRSMIYTAITRATEQVVLIGDFEVLRVAIEGQTAANRRQTAMDYHIGRCLDD</sequence>
<protein>
    <submittedName>
        <fullName evidence="5">ATP-dependent RecD-like DNA helicase</fullName>
    </submittedName>
</protein>
<dbReference type="PANTHER" id="PTHR43788">
    <property type="entry name" value="DNA2/NAM7 HELICASE FAMILY MEMBER"/>
    <property type="match status" value="1"/>
</dbReference>
<dbReference type="Pfam" id="PF13604">
    <property type="entry name" value="AAA_30"/>
    <property type="match status" value="1"/>
</dbReference>